<dbReference type="InterPro" id="IPR014511">
    <property type="entry name" value="DUF2068_TM_subgr"/>
</dbReference>
<evidence type="ECO:0000313" key="3">
    <source>
        <dbReference type="Proteomes" id="UP001165135"/>
    </source>
</evidence>
<proteinExistence type="predicted"/>
<dbReference type="EMBL" id="BSTJ01000007">
    <property type="protein sequence ID" value="GLY77267.1"/>
    <property type="molecule type" value="Genomic_DNA"/>
</dbReference>
<accession>A0A9W6RNJ8</accession>
<reference evidence="2" key="1">
    <citation type="submission" date="2023-03" db="EMBL/GenBank/DDBJ databases">
        <title>Actinoallomurus iriomotensis NBRC 103681.</title>
        <authorList>
            <person name="Ichikawa N."/>
            <person name="Sato H."/>
            <person name="Tonouchi N."/>
        </authorList>
    </citation>
    <scope>NUCLEOTIDE SEQUENCE</scope>
    <source>
        <strain evidence="2">NBRC 103681</strain>
    </source>
</reference>
<protein>
    <recommendedName>
        <fullName evidence="4">DUF2127 domain-containing protein</fullName>
    </recommendedName>
</protein>
<dbReference type="PIRSF" id="PIRSF021485">
    <property type="entry name" value="UCP021485"/>
    <property type="match status" value="1"/>
</dbReference>
<sequence length="264" mass="29280">MLTIVSGVDWSLLTCARKGHITYAPDETALRDRLHVETPAGEAWRCLRCGTYVHGEPHGSGPADRAPLVMRGHELREALIMRFFALERVIRGLVIAAAAYGVWRFSAHRGSIEKVFEKEIPLLKPIARQVGWDLDNSHVVESIRHVFVLKSSTLTWFALALLAYGLIELIEAVGLWLLKRWGEYFAVVATACGLPLEIYELTERITAVRAGALVINAGLVVYLLVSKRLFGIRGGKEAYEARRRGESLIEVEQAAVTSHTEPAG</sequence>
<feature type="transmembrane region" description="Helical" evidence="1">
    <location>
        <begin position="207"/>
        <end position="225"/>
    </location>
</feature>
<gene>
    <name evidence="2" type="ORF">Airi01_055340</name>
</gene>
<dbReference type="InterPro" id="IPR021125">
    <property type="entry name" value="DUF2127"/>
</dbReference>
<comment type="caution">
    <text evidence="2">The sequence shown here is derived from an EMBL/GenBank/DDBJ whole genome shotgun (WGS) entry which is preliminary data.</text>
</comment>
<dbReference type="Proteomes" id="UP001165135">
    <property type="component" value="Unassembled WGS sequence"/>
</dbReference>
<evidence type="ECO:0008006" key="4">
    <source>
        <dbReference type="Google" id="ProtNLM"/>
    </source>
</evidence>
<keyword evidence="1" id="KW-0472">Membrane</keyword>
<dbReference type="AlphaFoldDB" id="A0A9W6RNJ8"/>
<keyword evidence="1" id="KW-1133">Transmembrane helix</keyword>
<evidence type="ECO:0000256" key="1">
    <source>
        <dbReference type="SAM" id="Phobius"/>
    </source>
</evidence>
<name>A0A9W6RNJ8_9ACTN</name>
<dbReference type="Pfam" id="PF09900">
    <property type="entry name" value="DUF2127"/>
    <property type="match status" value="1"/>
</dbReference>
<feature type="transmembrane region" description="Helical" evidence="1">
    <location>
        <begin position="154"/>
        <end position="177"/>
    </location>
</feature>
<organism evidence="2 3">
    <name type="scientific">Actinoallomurus iriomotensis</name>
    <dbReference type="NCBI Taxonomy" id="478107"/>
    <lineage>
        <taxon>Bacteria</taxon>
        <taxon>Bacillati</taxon>
        <taxon>Actinomycetota</taxon>
        <taxon>Actinomycetes</taxon>
        <taxon>Streptosporangiales</taxon>
        <taxon>Thermomonosporaceae</taxon>
        <taxon>Actinoallomurus</taxon>
    </lineage>
</organism>
<keyword evidence="1" id="KW-0812">Transmembrane</keyword>
<evidence type="ECO:0000313" key="2">
    <source>
        <dbReference type="EMBL" id="GLY77267.1"/>
    </source>
</evidence>